<dbReference type="NCBIfam" id="TIGR01180">
    <property type="entry name" value="aman2_put"/>
    <property type="match status" value="1"/>
</dbReference>
<dbReference type="GO" id="GO:0030246">
    <property type="term" value="F:carbohydrate binding"/>
    <property type="evidence" value="ECO:0007669"/>
    <property type="project" value="InterPro"/>
</dbReference>
<dbReference type="InterPro" id="IPR008928">
    <property type="entry name" value="6-hairpin_glycosidase_sf"/>
</dbReference>
<comment type="caution">
    <text evidence="6">The sequence shown here is derived from an EMBL/GenBank/DDBJ whole genome shotgun (WGS) entry which is preliminary data.</text>
</comment>
<dbReference type="GO" id="GO:0005975">
    <property type="term" value="P:carbohydrate metabolic process"/>
    <property type="evidence" value="ECO:0007669"/>
    <property type="project" value="InterPro"/>
</dbReference>
<dbReference type="AlphaFoldDB" id="A0A0J6CGV6"/>
<dbReference type="PANTHER" id="PTHR12143">
    <property type="entry name" value="PEPTIDE N-GLYCANASE PNGASE -RELATED"/>
    <property type="match status" value="1"/>
</dbReference>
<dbReference type="Gene3D" id="2.70.98.10">
    <property type="match status" value="1"/>
</dbReference>
<evidence type="ECO:0000256" key="3">
    <source>
        <dbReference type="ARBA" id="ARBA00022837"/>
    </source>
</evidence>
<reference evidence="6 7" key="1">
    <citation type="submission" date="2015-06" db="EMBL/GenBank/DDBJ databases">
        <title>Draft Genome Sequence of Parabacteroides goldsteinii with Putative Novel Metallo-Beta-Lactamases Isolated from a Blood Culture from a Human Patient.</title>
        <authorList>
            <person name="Krogh T.J."/>
            <person name="Agergaard C.N."/>
            <person name="Moller-Jensen J."/>
            <person name="Justesen U.S."/>
        </authorList>
    </citation>
    <scope>NUCLEOTIDE SEQUENCE [LARGE SCALE GENOMIC DNA]</scope>
    <source>
        <strain evidence="6 7">910340</strain>
    </source>
</reference>
<evidence type="ECO:0000313" key="6">
    <source>
        <dbReference type="EMBL" id="KMM35441.1"/>
    </source>
</evidence>
<organism evidence="6 7">
    <name type="scientific">Parabacteroides goldsteinii</name>
    <dbReference type="NCBI Taxonomy" id="328812"/>
    <lineage>
        <taxon>Bacteria</taxon>
        <taxon>Pseudomonadati</taxon>
        <taxon>Bacteroidota</taxon>
        <taxon>Bacteroidia</taxon>
        <taxon>Bacteroidales</taxon>
        <taxon>Tannerellaceae</taxon>
        <taxon>Parabacteroides</taxon>
    </lineage>
</organism>
<evidence type="ECO:0008006" key="8">
    <source>
        <dbReference type="Google" id="ProtNLM"/>
    </source>
</evidence>
<protein>
    <recommendedName>
        <fullName evidence="8">Glycoside hydrolase family 92 protein</fullName>
    </recommendedName>
</protein>
<dbReference type="InterPro" id="IPR005887">
    <property type="entry name" value="GH92_a_mannosidase_put"/>
</dbReference>
<dbReference type="Pfam" id="PF07971">
    <property type="entry name" value="Glyco_hydro_92"/>
    <property type="match status" value="1"/>
</dbReference>
<dbReference type="PATRIC" id="fig|328812.4.peg.3367"/>
<dbReference type="GO" id="GO:0006516">
    <property type="term" value="P:glycoprotein catabolic process"/>
    <property type="evidence" value="ECO:0007669"/>
    <property type="project" value="TreeGrafter"/>
</dbReference>
<dbReference type="SUPFAM" id="SSF48208">
    <property type="entry name" value="Six-hairpin glycosidases"/>
    <property type="match status" value="1"/>
</dbReference>
<evidence type="ECO:0000259" key="5">
    <source>
        <dbReference type="Pfam" id="PF17678"/>
    </source>
</evidence>
<dbReference type="Proteomes" id="UP000036166">
    <property type="component" value="Unassembled WGS sequence"/>
</dbReference>
<dbReference type="Pfam" id="PF17678">
    <property type="entry name" value="Glyco_hydro_92N"/>
    <property type="match status" value="1"/>
</dbReference>
<proteinExistence type="predicted"/>
<dbReference type="GO" id="GO:0000224">
    <property type="term" value="F:peptide-N4-(N-acetyl-beta-glucosaminyl)asparagine amidase activity"/>
    <property type="evidence" value="ECO:0007669"/>
    <property type="project" value="TreeGrafter"/>
</dbReference>
<dbReference type="InterPro" id="IPR041371">
    <property type="entry name" value="GH92_N"/>
</dbReference>
<dbReference type="PANTHER" id="PTHR12143:SF39">
    <property type="entry name" value="SECRETED PROTEIN"/>
    <property type="match status" value="1"/>
</dbReference>
<sequence>MLVTLLFSCQTEQPQSNNQYVNKFIGTGLNGCVTPVASVPFGMVQIGADTHANSSGYHYDHTSLVGFSHVHKSGGGCGDFLDILFLPLPLNYKTDSLTELYSQYYQADFSHEKEWAEPGYYSVDLYNGDLNVELTASLRCGLQRYKYKSAGSVPVIIDLEYGSQGACTIQREHDVDTVFSASFEKVDDYTVRGYRLTNGWAPEQHVYFYTTFSSPIKECRLFLDNECVEETSALKGRNVKAILTFENPEKILDVKTGISAVDMKGAEDNHRKEAADKDFDSLKKEAAESWTPVLGQIEVETNDLKKKELFYTSLHNVMMYPMLFSDVDNRFRGSDSQVHQTDGFAYYGAVIGLWDTFRAACPLITVLRPDVMEDYIRTALEHFRYAGQLPIWTLAGVETYQMTGIHSMPLITNAYMNGVRNFDTELAMRAMVESAMKDTCGYSMGYFVGLENYKKYGYVPCDMEMESVARTLEYAFDDWAIVRFASLTNHPDICKEFRTRSLNYKNVIDPVTLLARGKTKDGLWRTPFYPLRSEHRSDDYCEGNAWQWTFFVPHDIDGLAKLMGGKEVLASRLDSLFTMDSSLEGETVSGDISGLIGQYAHGNEPGHHTIYMYNEVGQPHKTQKYVNEVLTTLYDTTPTGICGNEDTGQMSAWYVFSSLGFYPMDPVSGRYELGAPLFDRAVINLSSGRQFVITAENLSDKNIYVEKVWLNDRSLDRTYITFDELLNGGTLRFKMTDKVGL</sequence>
<evidence type="ECO:0000256" key="2">
    <source>
        <dbReference type="ARBA" id="ARBA00011245"/>
    </source>
</evidence>
<dbReference type="Gene3D" id="3.30.2080.10">
    <property type="entry name" value="GH92 mannosidase domain"/>
    <property type="match status" value="1"/>
</dbReference>
<feature type="domain" description="Glycosyl hydrolase family 92 N-terminal" evidence="5">
    <location>
        <begin position="20"/>
        <end position="259"/>
    </location>
</feature>
<comment type="cofactor">
    <cofactor evidence="1">
        <name>Ca(2+)</name>
        <dbReference type="ChEBI" id="CHEBI:29108"/>
    </cofactor>
</comment>
<gene>
    <name evidence="6" type="ORF">ACM15_01955</name>
</gene>
<evidence type="ECO:0000259" key="4">
    <source>
        <dbReference type="Pfam" id="PF07971"/>
    </source>
</evidence>
<evidence type="ECO:0000313" key="7">
    <source>
        <dbReference type="Proteomes" id="UP000036166"/>
    </source>
</evidence>
<dbReference type="InterPro" id="IPR012939">
    <property type="entry name" value="Glyco_hydro_92"/>
</dbReference>
<accession>A0A0J6CGV6</accession>
<dbReference type="FunFam" id="3.30.2080.10:FF:000001">
    <property type="entry name" value="Alpha-1,2-mannosidase subfamily"/>
    <property type="match status" value="1"/>
</dbReference>
<evidence type="ECO:0000256" key="1">
    <source>
        <dbReference type="ARBA" id="ARBA00001913"/>
    </source>
</evidence>
<dbReference type="GO" id="GO:0005829">
    <property type="term" value="C:cytosol"/>
    <property type="evidence" value="ECO:0007669"/>
    <property type="project" value="TreeGrafter"/>
</dbReference>
<keyword evidence="3" id="KW-0106">Calcium</keyword>
<name>A0A0J6CGV6_9BACT</name>
<dbReference type="InterPro" id="IPR050883">
    <property type="entry name" value="PNGase"/>
</dbReference>
<comment type="subunit">
    <text evidence="2">Monomer.</text>
</comment>
<dbReference type="InterPro" id="IPR014718">
    <property type="entry name" value="GH-type_carb-bd"/>
</dbReference>
<feature type="domain" description="Glycosyl hydrolase family 92" evidence="4">
    <location>
        <begin position="266"/>
        <end position="736"/>
    </location>
</feature>
<dbReference type="Gene3D" id="1.20.1050.60">
    <property type="entry name" value="alpha-1,2-mannosidase"/>
    <property type="match status" value="1"/>
</dbReference>
<dbReference type="EMBL" id="LFJV01000004">
    <property type="protein sequence ID" value="KMM35441.1"/>
    <property type="molecule type" value="Genomic_DNA"/>
</dbReference>
<dbReference type="Gene3D" id="1.20.1610.10">
    <property type="entry name" value="alpha-1,2-mannosidases domains"/>
    <property type="match status" value="1"/>
</dbReference>